<evidence type="ECO:0000313" key="1">
    <source>
        <dbReference type="EMBL" id="EDL91695.1"/>
    </source>
</evidence>
<sequence length="89" mass="9870">MISWETPERHSIQEAAWGSISRVQSGKPLPSSFNSPKNVFLPSDLEDCLSLELMKALTCGVPLKSTFVPMRISLEDSKILSIHEISTLI</sequence>
<evidence type="ECO:0000313" key="2">
    <source>
        <dbReference type="Proteomes" id="UP000234681"/>
    </source>
</evidence>
<gene>
    <name evidence="1" type="ORF">rCG_31999</name>
</gene>
<reference evidence="1 2" key="1">
    <citation type="submission" date="2005-09" db="EMBL/GenBank/DDBJ databases">
        <authorList>
            <person name="Mural R.J."/>
            <person name="Li P.W."/>
            <person name="Adams M.D."/>
            <person name="Amanatides P.G."/>
            <person name="Baden-Tillson H."/>
            <person name="Barnstead M."/>
            <person name="Chin S.H."/>
            <person name="Dew I."/>
            <person name="Evans C.A."/>
            <person name="Ferriera S."/>
            <person name="Flanigan M."/>
            <person name="Fosler C."/>
            <person name="Glodek A."/>
            <person name="Gu Z."/>
            <person name="Holt R.A."/>
            <person name="Jennings D."/>
            <person name="Kraft C.L."/>
            <person name="Lu F."/>
            <person name="Nguyen T."/>
            <person name="Nusskern D.R."/>
            <person name="Pfannkoch C.M."/>
            <person name="Sitter C."/>
            <person name="Sutton G.G."/>
            <person name="Venter J.C."/>
            <person name="Wang Z."/>
            <person name="Woodage T."/>
            <person name="Zheng X.H."/>
            <person name="Zhong F."/>
        </authorList>
    </citation>
    <scope>NUCLEOTIDE SEQUENCE [LARGE SCALE GENOMIC DNA]</scope>
    <source>
        <strain>BN</strain>
        <strain evidence="2">Sprague-Dawley</strain>
    </source>
</reference>
<organism evidence="1 2">
    <name type="scientific">Rattus norvegicus</name>
    <name type="common">Rat</name>
    <dbReference type="NCBI Taxonomy" id="10116"/>
    <lineage>
        <taxon>Eukaryota</taxon>
        <taxon>Metazoa</taxon>
        <taxon>Chordata</taxon>
        <taxon>Craniata</taxon>
        <taxon>Vertebrata</taxon>
        <taxon>Euteleostomi</taxon>
        <taxon>Mammalia</taxon>
        <taxon>Eutheria</taxon>
        <taxon>Euarchontoglires</taxon>
        <taxon>Glires</taxon>
        <taxon>Rodentia</taxon>
        <taxon>Myomorpha</taxon>
        <taxon>Muroidea</taxon>
        <taxon>Muridae</taxon>
        <taxon>Murinae</taxon>
        <taxon>Rattus</taxon>
    </lineage>
</organism>
<name>A6KDR0_RAT</name>
<proteinExistence type="predicted"/>
<dbReference type="AlphaFoldDB" id="A6KDR0"/>
<dbReference type="Proteomes" id="UP000234681">
    <property type="component" value="Chromosome 5"/>
</dbReference>
<dbReference type="EMBL" id="CH474039">
    <property type="protein sequence ID" value="EDL91695.1"/>
    <property type="molecule type" value="Genomic_DNA"/>
</dbReference>
<protein>
    <submittedName>
        <fullName evidence="1">RCG31999</fullName>
    </submittedName>
</protein>
<accession>A6KDR0</accession>